<organism evidence="7 8">
    <name type="scientific">Leucobacter weissii</name>
    <dbReference type="NCBI Taxonomy" id="1983706"/>
    <lineage>
        <taxon>Bacteria</taxon>
        <taxon>Bacillati</taxon>
        <taxon>Actinomycetota</taxon>
        <taxon>Actinomycetes</taxon>
        <taxon>Micrococcales</taxon>
        <taxon>Microbacteriaceae</taxon>
        <taxon>Leucobacter</taxon>
    </lineage>
</organism>
<dbReference type="Pfam" id="PF00743">
    <property type="entry name" value="FMO-like"/>
    <property type="match status" value="1"/>
</dbReference>
<evidence type="ECO:0000313" key="8">
    <source>
        <dbReference type="Proteomes" id="UP000664382"/>
    </source>
</evidence>
<evidence type="ECO:0000256" key="2">
    <source>
        <dbReference type="ARBA" id="ARBA00010139"/>
    </source>
</evidence>
<evidence type="ECO:0000256" key="4">
    <source>
        <dbReference type="ARBA" id="ARBA00022827"/>
    </source>
</evidence>
<dbReference type="GO" id="GO:0050661">
    <property type="term" value="F:NADP binding"/>
    <property type="evidence" value="ECO:0007669"/>
    <property type="project" value="InterPro"/>
</dbReference>
<name>A0A939S704_9MICO</name>
<dbReference type="GO" id="GO:0004499">
    <property type="term" value="F:N,N-dimethylaniline monooxygenase activity"/>
    <property type="evidence" value="ECO:0007669"/>
    <property type="project" value="InterPro"/>
</dbReference>
<keyword evidence="8" id="KW-1185">Reference proteome</keyword>
<protein>
    <submittedName>
        <fullName evidence="7">NAD(P)-binding domain-containing protein</fullName>
    </submittedName>
</protein>
<dbReference type="InterPro" id="IPR000960">
    <property type="entry name" value="Flavin_mOase"/>
</dbReference>
<proteinExistence type="inferred from homology"/>
<accession>A0A939S704</accession>
<gene>
    <name evidence="7" type="ORF">J4H92_00590</name>
</gene>
<comment type="caution">
    <text evidence="7">The sequence shown here is derived from an EMBL/GenBank/DDBJ whole genome shotgun (WGS) entry which is preliminary data.</text>
</comment>
<evidence type="ECO:0000256" key="1">
    <source>
        <dbReference type="ARBA" id="ARBA00009183"/>
    </source>
</evidence>
<comment type="similarity">
    <text evidence="2">Belongs to the FAD-binding monooxygenase family.</text>
</comment>
<dbReference type="PIRSF" id="PIRSF000332">
    <property type="entry name" value="FMO"/>
    <property type="match status" value="1"/>
</dbReference>
<dbReference type="InterPro" id="IPR020946">
    <property type="entry name" value="Flavin_mOase-like"/>
</dbReference>
<comment type="similarity">
    <text evidence="1">Belongs to the FMO family.</text>
</comment>
<dbReference type="EMBL" id="JAGDYM010000001">
    <property type="protein sequence ID" value="MBO1900446.1"/>
    <property type="molecule type" value="Genomic_DNA"/>
</dbReference>
<evidence type="ECO:0000313" key="7">
    <source>
        <dbReference type="EMBL" id="MBO1900446.1"/>
    </source>
</evidence>
<dbReference type="Proteomes" id="UP000664382">
    <property type="component" value="Unassembled WGS sequence"/>
</dbReference>
<keyword evidence="6" id="KW-0560">Oxidoreductase</keyword>
<dbReference type="GO" id="GO:0050660">
    <property type="term" value="F:flavin adenine dinucleotide binding"/>
    <property type="evidence" value="ECO:0007669"/>
    <property type="project" value="InterPro"/>
</dbReference>
<sequence length="419" mass="46346">MSKYCIIGAGAAGLAALKILCDQGFEVDCFERTDRVGGHWNTDYEALHLITSRSLSGYDDYPMPEHWPNFPSRDQLVEFYNGYADRFGLRERITFETEVVEVAPAEGDNGLGGWAVTFVDGSTRAYDGVLIANGHLWDPKVPSYPGEYTGKQLHSAEYLNTGDIEGDRVLVVGTGNSGCDLAVDAAQHRIRTSVSVRQGHYYQPKTFFGKPRSEIGFLGELSPSEFDLATRLLMRVTVGTPAEYGLPMPERETLAENAPIVNDLMLYWIQHGRIEVRPGIERFDGLNVHFTDGAVEEYSTVLWATGFSPRIPFLAPGLIPESGEVPLRQGGAIVPVGLEKLYLVGLIAPRGAQAPVYQIQSRIIARVLRLHERGMLPEGLGPLLAGQEPEDRIDIVRTDWLDQIDATERVIRGVEEEMA</sequence>
<evidence type="ECO:0000256" key="5">
    <source>
        <dbReference type="ARBA" id="ARBA00022857"/>
    </source>
</evidence>
<reference evidence="7" key="1">
    <citation type="submission" date="2021-03" db="EMBL/GenBank/DDBJ databases">
        <title>Leucobacter chromiisoli sp. nov., isolated from chromium-containing soil of chemical plant.</title>
        <authorList>
            <person name="Xu Z."/>
        </authorList>
    </citation>
    <scope>NUCLEOTIDE SEQUENCE</scope>
    <source>
        <strain evidence="7">S27</strain>
    </source>
</reference>
<evidence type="ECO:0000256" key="6">
    <source>
        <dbReference type="ARBA" id="ARBA00023002"/>
    </source>
</evidence>
<dbReference type="PANTHER" id="PTHR23023">
    <property type="entry name" value="DIMETHYLANILINE MONOOXYGENASE"/>
    <property type="match status" value="1"/>
</dbReference>
<dbReference type="Gene3D" id="3.50.50.60">
    <property type="entry name" value="FAD/NAD(P)-binding domain"/>
    <property type="match status" value="1"/>
</dbReference>
<dbReference type="InterPro" id="IPR036188">
    <property type="entry name" value="FAD/NAD-bd_sf"/>
</dbReference>
<keyword evidence="4" id="KW-0274">FAD</keyword>
<dbReference type="RefSeq" id="WP_208095081.1">
    <property type="nucleotide sequence ID" value="NZ_JAGDYM010000001.1"/>
</dbReference>
<evidence type="ECO:0000256" key="3">
    <source>
        <dbReference type="ARBA" id="ARBA00022630"/>
    </source>
</evidence>
<dbReference type="SUPFAM" id="SSF51905">
    <property type="entry name" value="FAD/NAD(P)-binding domain"/>
    <property type="match status" value="2"/>
</dbReference>
<dbReference type="PRINTS" id="PR00370">
    <property type="entry name" value="FMOXYGENASE"/>
</dbReference>
<dbReference type="AlphaFoldDB" id="A0A939S704"/>
<keyword evidence="5" id="KW-0521">NADP</keyword>
<dbReference type="InterPro" id="IPR050346">
    <property type="entry name" value="FMO-like"/>
</dbReference>
<keyword evidence="3" id="KW-0285">Flavoprotein</keyword>